<evidence type="ECO:0000313" key="4">
    <source>
        <dbReference type="EMBL" id="KVH88077.1"/>
    </source>
</evidence>
<feature type="repeat" description="PPR" evidence="3">
    <location>
        <begin position="152"/>
        <end position="186"/>
    </location>
</feature>
<dbReference type="Proteomes" id="UP000243975">
    <property type="component" value="Unassembled WGS sequence"/>
</dbReference>
<dbReference type="InterPro" id="IPR011990">
    <property type="entry name" value="TPR-like_helical_dom_sf"/>
</dbReference>
<evidence type="ECO:0000313" key="5">
    <source>
        <dbReference type="Proteomes" id="UP000243975"/>
    </source>
</evidence>
<dbReference type="NCBIfam" id="TIGR00756">
    <property type="entry name" value="PPR"/>
    <property type="match status" value="2"/>
</dbReference>
<evidence type="ECO:0000256" key="3">
    <source>
        <dbReference type="PROSITE-ProRule" id="PRU00708"/>
    </source>
</evidence>
<dbReference type="Gene3D" id="1.25.40.10">
    <property type="entry name" value="Tetratricopeptide repeat domain"/>
    <property type="match status" value="1"/>
</dbReference>
<accession>A0A118JS24</accession>
<sequence length="239" mass="27047">MLCTSYTQTLPRWELLGLCGLVLECKILMDLQDWNKAVTYCRLTIPVYGRVYPRFHPLRGLQYYACGKLEWLLGYTKEAIKSLTQAVDVLCILHGTTSPFMKDLIIKWKTHEQKLRSNSHLRMIRLIMPEGLTSSNIILLFKKLQDSELKPDVVTYNSLINGLCCLGTLDEALALRDKMVGSGVKPTLVTYNGVMNGFSMKKMVKNCEEVFDDIPKQGLVALFRAGNLEKAAKLHGQSQ</sequence>
<keyword evidence="5" id="KW-1185">Reference proteome</keyword>
<organism evidence="4 5">
    <name type="scientific">Cynara cardunculus var. scolymus</name>
    <name type="common">Globe artichoke</name>
    <name type="synonym">Cynara scolymus</name>
    <dbReference type="NCBI Taxonomy" id="59895"/>
    <lineage>
        <taxon>Eukaryota</taxon>
        <taxon>Viridiplantae</taxon>
        <taxon>Streptophyta</taxon>
        <taxon>Embryophyta</taxon>
        <taxon>Tracheophyta</taxon>
        <taxon>Spermatophyta</taxon>
        <taxon>Magnoliopsida</taxon>
        <taxon>eudicotyledons</taxon>
        <taxon>Gunneridae</taxon>
        <taxon>Pentapetalae</taxon>
        <taxon>asterids</taxon>
        <taxon>campanulids</taxon>
        <taxon>Asterales</taxon>
        <taxon>Asteraceae</taxon>
        <taxon>Carduoideae</taxon>
        <taxon>Cardueae</taxon>
        <taxon>Carduinae</taxon>
        <taxon>Cynara</taxon>
    </lineage>
</organism>
<dbReference type="Pfam" id="PF13041">
    <property type="entry name" value="PPR_2"/>
    <property type="match status" value="1"/>
</dbReference>
<protein>
    <submittedName>
        <fullName evidence="4">Pentatricopeptide repeat-containing protein</fullName>
    </submittedName>
</protein>
<dbReference type="EMBL" id="LEKV01005586">
    <property type="protein sequence ID" value="KVH88077.1"/>
    <property type="molecule type" value="Genomic_DNA"/>
</dbReference>
<reference evidence="4 5" key="1">
    <citation type="journal article" date="2016" name="Sci. Rep.">
        <title>The genome sequence of the outbreeding globe artichoke constructed de novo incorporating a phase-aware low-pass sequencing strategy of F1 progeny.</title>
        <authorList>
            <person name="Scaglione D."/>
            <person name="Reyes-Chin-Wo S."/>
            <person name="Acquadro A."/>
            <person name="Froenicke L."/>
            <person name="Portis E."/>
            <person name="Beitel C."/>
            <person name="Tirone M."/>
            <person name="Mauro R."/>
            <person name="Lo Monaco A."/>
            <person name="Mauromicale G."/>
            <person name="Faccioli P."/>
            <person name="Cattivelli L."/>
            <person name="Rieseberg L."/>
            <person name="Michelmore R."/>
            <person name="Lanteri S."/>
        </authorList>
    </citation>
    <scope>NUCLEOTIDE SEQUENCE [LARGE SCALE GENOMIC DNA]</scope>
    <source>
        <strain evidence="4">2C</strain>
    </source>
</reference>
<gene>
    <name evidence="4" type="ORF">Ccrd_024539</name>
</gene>
<dbReference type="STRING" id="59895.A0A118JS24"/>
<dbReference type="PROSITE" id="PS51375">
    <property type="entry name" value="PPR"/>
    <property type="match status" value="2"/>
</dbReference>
<evidence type="ECO:0000256" key="1">
    <source>
        <dbReference type="ARBA" id="ARBA00007626"/>
    </source>
</evidence>
<dbReference type="AlphaFoldDB" id="A0A118JS24"/>
<comment type="caution">
    <text evidence="4">The sequence shown here is derived from an EMBL/GenBank/DDBJ whole genome shotgun (WGS) entry which is preliminary data.</text>
</comment>
<proteinExistence type="inferred from homology"/>
<name>A0A118JS24_CYNCS</name>
<dbReference type="PANTHER" id="PTHR47941">
    <property type="entry name" value="PENTATRICOPEPTIDE REPEAT-CONTAINING PROTEIN 3, MITOCHONDRIAL"/>
    <property type="match status" value="1"/>
</dbReference>
<keyword evidence="2" id="KW-0677">Repeat</keyword>
<evidence type="ECO:0000256" key="2">
    <source>
        <dbReference type="ARBA" id="ARBA00022737"/>
    </source>
</evidence>
<dbReference type="InterPro" id="IPR002885">
    <property type="entry name" value="PPR_rpt"/>
</dbReference>
<dbReference type="SUPFAM" id="SSF48452">
    <property type="entry name" value="TPR-like"/>
    <property type="match status" value="1"/>
</dbReference>
<comment type="similarity">
    <text evidence="1">Belongs to the PPR family. P subfamily.</text>
</comment>
<feature type="repeat" description="PPR" evidence="3">
    <location>
        <begin position="187"/>
        <end position="221"/>
    </location>
</feature>
<dbReference type="Gramene" id="KVH88077">
    <property type="protein sequence ID" value="KVH88077"/>
    <property type="gene ID" value="Ccrd_024539"/>
</dbReference>